<accession>A0ABS6FNN9</accession>
<keyword evidence="1" id="KW-0378">Hydrolase</keyword>
<protein>
    <submittedName>
        <fullName evidence="2">Histidine phosphatase family protein</fullName>
    </submittedName>
</protein>
<dbReference type="PIRSF" id="PIRSF000709">
    <property type="entry name" value="6PFK_2-Ptase"/>
    <property type="match status" value="1"/>
</dbReference>
<dbReference type="RefSeq" id="WP_216478406.1">
    <property type="nucleotide sequence ID" value="NZ_JAHLQJ010000006.1"/>
</dbReference>
<dbReference type="InterPro" id="IPR013078">
    <property type="entry name" value="His_Pase_superF_clade-1"/>
</dbReference>
<proteinExistence type="predicted"/>
<name>A0ABS6FNN9_9BACL</name>
<dbReference type="Pfam" id="PF00300">
    <property type="entry name" value="His_Phos_1"/>
    <property type="match status" value="1"/>
</dbReference>
<organism evidence="2 3">
    <name type="scientific">Paenibacillus brevis</name>
    <dbReference type="NCBI Taxonomy" id="2841508"/>
    <lineage>
        <taxon>Bacteria</taxon>
        <taxon>Bacillati</taxon>
        <taxon>Bacillota</taxon>
        <taxon>Bacilli</taxon>
        <taxon>Bacillales</taxon>
        <taxon>Paenibacillaceae</taxon>
        <taxon>Paenibacillus</taxon>
    </lineage>
</organism>
<reference evidence="2 3" key="1">
    <citation type="submission" date="2021-06" db="EMBL/GenBank/DDBJ databases">
        <authorList>
            <person name="Sun Q."/>
            <person name="Li D."/>
        </authorList>
    </citation>
    <scope>NUCLEOTIDE SEQUENCE [LARGE SCALE GENOMIC DNA]</scope>
    <source>
        <strain evidence="2 3">MSJ-6</strain>
    </source>
</reference>
<dbReference type="PANTHER" id="PTHR46517">
    <property type="entry name" value="FRUCTOSE-2,6-BISPHOSPHATASE TIGAR"/>
    <property type="match status" value="1"/>
</dbReference>
<comment type="caution">
    <text evidence="2">The sequence shown here is derived from an EMBL/GenBank/DDBJ whole genome shotgun (WGS) entry which is preliminary data.</text>
</comment>
<dbReference type="InterPro" id="IPR051695">
    <property type="entry name" value="Phosphoglycerate_Mutase"/>
</dbReference>
<keyword evidence="3" id="KW-1185">Reference proteome</keyword>
<dbReference type="PANTHER" id="PTHR46517:SF1">
    <property type="entry name" value="FRUCTOSE-2,6-BISPHOSPHATASE TIGAR"/>
    <property type="match status" value="1"/>
</dbReference>
<evidence type="ECO:0000313" key="3">
    <source>
        <dbReference type="Proteomes" id="UP000743001"/>
    </source>
</evidence>
<dbReference type="SMART" id="SM00855">
    <property type="entry name" value="PGAM"/>
    <property type="match status" value="1"/>
</dbReference>
<sequence length="204" mass="23134">MEWWFIRHGCTEWNRSRRYQGHSDLELLSGEGAALAQLPAKLADIQFAKVYCSDLIRCRETLTRVRPDLAMVAYYDARIRELNFGEWEGKTYEELKDCETYREWIDDPASHVPPGGESWEQFESRVADFYSELQKNAADLFLNNENAALPASVLIVTHGGVISLLAGKLAGGRDFHDPDFKIAPGEILRLQSMPSGETVLLPRT</sequence>
<gene>
    <name evidence="2" type="ORF">KQJ23_08430</name>
</gene>
<evidence type="ECO:0000256" key="1">
    <source>
        <dbReference type="ARBA" id="ARBA00022801"/>
    </source>
</evidence>
<evidence type="ECO:0000313" key="2">
    <source>
        <dbReference type="EMBL" id="MBU5671845.1"/>
    </source>
</evidence>
<dbReference type="Proteomes" id="UP000743001">
    <property type="component" value="Unassembled WGS sequence"/>
</dbReference>
<dbReference type="EMBL" id="JAHLQJ010000006">
    <property type="protein sequence ID" value="MBU5671845.1"/>
    <property type="molecule type" value="Genomic_DNA"/>
</dbReference>
<dbReference type="CDD" id="cd07067">
    <property type="entry name" value="HP_PGM_like"/>
    <property type="match status" value="1"/>
</dbReference>